<feature type="domain" description="Saposin B-type" evidence="4">
    <location>
        <begin position="24"/>
        <end position="103"/>
    </location>
</feature>
<comment type="caution">
    <text evidence="5">The sequence shown here is derived from an EMBL/GenBank/DDBJ whole genome shotgun (WGS) entry which is preliminary data.</text>
</comment>
<dbReference type="PROSITE" id="PS50015">
    <property type="entry name" value="SAP_B"/>
    <property type="match status" value="1"/>
</dbReference>
<proteinExistence type="predicted"/>
<evidence type="ECO:0000256" key="3">
    <source>
        <dbReference type="SAM" id="SignalP"/>
    </source>
</evidence>
<dbReference type="Gene3D" id="1.10.225.10">
    <property type="entry name" value="Saposin-like"/>
    <property type="match status" value="1"/>
</dbReference>
<evidence type="ECO:0000313" key="6">
    <source>
        <dbReference type="Proteomes" id="UP001146793"/>
    </source>
</evidence>
<dbReference type="EMBL" id="JANTQA010000070">
    <property type="protein sequence ID" value="KAJ3425844.1"/>
    <property type="molecule type" value="Genomic_DNA"/>
</dbReference>
<dbReference type="SUPFAM" id="SSF47862">
    <property type="entry name" value="Saposin"/>
    <property type="match status" value="1"/>
</dbReference>
<dbReference type="GO" id="GO:0005764">
    <property type="term" value="C:lysosome"/>
    <property type="evidence" value="ECO:0007669"/>
    <property type="project" value="InterPro"/>
</dbReference>
<dbReference type="Proteomes" id="UP001146793">
    <property type="component" value="Unassembled WGS sequence"/>
</dbReference>
<keyword evidence="3" id="KW-0732">Signal</keyword>
<dbReference type="GO" id="GO:0016020">
    <property type="term" value="C:membrane"/>
    <property type="evidence" value="ECO:0007669"/>
    <property type="project" value="GOC"/>
</dbReference>
<evidence type="ECO:0000259" key="4">
    <source>
        <dbReference type="PROSITE" id="PS50015"/>
    </source>
</evidence>
<dbReference type="InterPro" id="IPR008139">
    <property type="entry name" value="SaposinB_dom"/>
</dbReference>
<organism evidence="5 6">
    <name type="scientific">Anaeramoeba flamelloides</name>
    <dbReference type="NCBI Taxonomy" id="1746091"/>
    <lineage>
        <taxon>Eukaryota</taxon>
        <taxon>Metamonada</taxon>
        <taxon>Anaeramoebidae</taxon>
        <taxon>Anaeramoeba</taxon>
    </lineage>
</organism>
<evidence type="ECO:0000256" key="2">
    <source>
        <dbReference type="ARBA" id="ARBA00023180"/>
    </source>
</evidence>
<dbReference type="SMART" id="SM00741">
    <property type="entry name" value="SapB"/>
    <property type="match status" value="1"/>
</dbReference>
<dbReference type="AlphaFoldDB" id="A0AAV7YEE4"/>
<feature type="signal peptide" evidence="3">
    <location>
        <begin position="1"/>
        <end position="18"/>
    </location>
</feature>
<dbReference type="InterPro" id="IPR008373">
    <property type="entry name" value="Saposin"/>
</dbReference>
<feature type="chain" id="PRO_5043619651" evidence="3">
    <location>
        <begin position="19"/>
        <end position="103"/>
    </location>
</feature>
<accession>A0AAV7YEE4</accession>
<sequence>MKFLILIFFVILALSVSAEETNTDPTLCPLCQEFMKFLEKELESTEVDKWLENEIEKFCSLVPPEQATVCKGSVELYGPVVFKILADNIAALRPCDKIGVCDN</sequence>
<keyword evidence="2" id="KW-0325">Glycoprotein</keyword>
<reference evidence="5" key="1">
    <citation type="submission" date="2022-08" db="EMBL/GenBank/DDBJ databases">
        <title>Novel sulphate-reducing endosymbionts in the free-living metamonad Anaeramoeba.</title>
        <authorList>
            <person name="Jerlstrom-Hultqvist J."/>
            <person name="Cepicka I."/>
            <person name="Gallot-Lavallee L."/>
            <person name="Salas-Leiva D."/>
            <person name="Curtis B.A."/>
            <person name="Zahonova K."/>
            <person name="Pipaliya S."/>
            <person name="Dacks J."/>
            <person name="Roger A.J."/>
        </authorList>
    </citation>
    <scope>NUCLEOTIDE SEQUENCE</scope>
    <source>
        <strain evidence="5">Busselton2</strain>
    </source>
</reference>
<protein>
    <submittedName>
        <fullName evidence="5">Saposin b domain-containing protein</fullName>
    </submittedName>
</protein>
<name>A0AAV7YEE4_9EUKA</name>
<dbReference type="InterPro" id="IPR011001">
    <property type="entry name" value="Saposin-like"/>
</dbReference>
<dbReference type="PRINTS" id="PR01797">
    <property type="entry name" value="SAPOSIN"/>
</dbReference>
<keyword evidence="1" id="KW-1015">Disulfide bond</keyword>
<dbReference type="GO" id="GO:0006665">
    <property type="term" value="P:sphingolipid metabolic process"/>
    <property type="evidence" value="ECO:0007669"/>
    <property type="project" value="InterPro"/>
</dbReference>
<evidence type="ECO:0000256" key="1">
    <source>
        <dbReference type="ARBA" id="ARBA00023157"/>
    </source>
</evidence>
<gene>
    <name evidence="5" type="ORF">M0812_28290</name>
</gene>
<evidence type="ECO:0000313" key="5">
    <source>
        <dbReference type="EMBL" id="KAJ3425844.1"/>
    </source>
</evidence>